<keyword evidence="2" id="KW-1185">Reference proteome</keyword>
<evidence type="ECO:0000313" key="1">
    <source>
        <dbReference type="EMBL" id="EFI96708.1"/>
    </source>
</evidence>
<dbReference type="OrthoDB" id="3358861at2759"/>
<dbReference type="HOGENOM" id="CLU_2284077_0_0_1"/>
<sequence>MVHRSTDSRLLTALISSEKDYCKSLEAALSSGHASLASFSAYAAASPPHISTTILSVANVFIGAQDALKHYAHAVEEWKDLLTQLKGLEDDVANTIRDREILCVTSYLITALR</sequence>
<reference evidence="1 2" key="1">
    <citation type="journal article" date="2010" name="Nat. Biotechnol.">
        <title>Genome sequence of the model mushroom Schizophyllum commune.</title>
        <authorList>
            <person name="Ohm R.A."/>
            <person name="de Jong J.F."/>
            <person name="Lugones L.G."/>
            <person name="Aerts A."/>
            <person name="Kothe E."/>
            <person name="Stajich J.E."/>
            <person name="de Vries R.P."/>
            <person name="Record E."/>
            <person name="Levasseur A."/>
            <person name="Baker S.E."/>
            <person name="Bartholomew K.A."/>
            <person name="Coutinho P.M."/>
            <person name="Erdmann S."/>
            <person name="Fowler T.J."/>
            <person name="Gathman A.C."/>
            <person name="Lombard V."/>
            <person name="Henrissat B."/>
            <person name="Knabe N."/>
            <person name="Kuees U."/>
            <person name="Lilly W.W."/>
            <person name="Lindquist E."/>
            <person name="Lucas S."/>
            <person name="Magnuson J.K."/>
            <person name="Piumi F."/>
            <person name="Raudaskoski M."/>
            <person name="Salamov A."/>
            <person name="Schmutz J."/>
            <person name="Schwarze F.W.M.R."/>
            <person name="vanKuyk P.A."/>
            <person name="Horton J.S."/>
            <person name="Grigoriev I.V."/>
            <person name="Woesten H.A.B."/>
        </authorList>
    </citation>
    <scope>NUCLEOTIDE SEQUENCE [LARGE SCALE GENOMIC DNA]</scope>
    <source>
        <strain evidence="2">H4-8 / FGSC 9210</strain>
    </source>
</reference>
<accession>D8Q401</accession>
<dbReference type="OMA" id="WREQLKS"/>
<dbReference type="InterPro" id="IPR027267">
    <property type="entry name" value="AH/BAR_dom_sf"/>
</dbReference>
<dbReference type="Gene3D" id="1.20.1270.60">
    <property type="entry name" value="Arfaptin homology (AH) domain/BAR domain"/>
    <property type="match status" value="1"/>
</dbReference>
<dbReference type="KEGG" id="scm:SCHCO_01153316"/>
<dbReference type="EMBL" id="GL377306">
    <property type="protein sequence ID" value="EFI96708.1"/>
    <property type="molecule type" value="Genomic_DNA"/>
</dbReference>
<dbReference type="AlphaFoldDB" id="D8Q401"/>
<protein>
    <recommendedName>
        <fullName evidence="3">DH domain-containing protein</fullName>
    </recommendedName>
</protein>
<dbReference type="GeneID" id="9592707"/>
<name>D8Q401_SCHCM</name>
<evidence type="ECO:0000313" key="2">
    <source>
        <dbReference type="Proteomes" id="UP000007431"/>
    </source>
</evidence>
<evidence type="ECO:0008006" key="3">
    <source>
        <dbReference type="Google" id="ProtNLM"/>
    </source>
</evidence>
<proteinExistence type="predicted"/>
<dbReference type="Proteomes" id="UP000007431">
    <property type="component" value="Unassembled WGS sequence"/>
</dbReference>
<dbReference type="STRING" id="578458.D8Q401"/>
<gene>
    <name evidence="1" type="ORF">SCHCODRAFT_55030</name>
</gene>
<dbReference type="InParanoid" id="D8Q401"/>
<dbReference type="eggNOG" id="ENOG502S5EX">
    <property type="taxonomic scope" value="Eukaryota"/>
</dbReference>
<dbReference type="VEuPathDB" id="FungiDB:SCHCODRAFT_01153316"/>
<organism evidence="2">
    <name type="scientific">Schizophyllum commune (strain H4-8 / FGSC 9210)</name>
    <name type="common">Split gill fungus</name>
    <dbReference type="NCBI Taxonomy" id="578458"/>
    <lineage>
        <taxon>Eukaryota</taxon>
        <taxon>Fungi</taxon>
        <taxon>Dikarya</taxon>
        <taxon>Basidiomycota</taxon>
        <taxon>Agaricomycotina</taxon>
        <taxon>Agaricomycetes</taxon>
        <taxon>Agaricomycetidae</taxon>
        <taxon>Agaricales</taxon>
        <taxon>Schizophyllaceae</taxon>
        <taxon>Schizophyllum</taxon>
    </lineage>
</organism>